<sequence>MLLVGARGTKALRALIAAGRAGATAVALRAGHHDDEREALRQAAVECGTALFGVRDEARWDDIGTVARAALDALDLGPDLAGRTTHGDLFSLARTLATLTGGAVSVEDPANRVLAYSRSDDDVDEVRRLSILGHACPETYLKVLREAGVYERLRAGEQVEVAERPDLATRRRLAAGITAGGRFLGTIWVQERTAPLADHTGQVLRGAARLAAVALLRPFDGPGSESGLREDLTAGLLRGRSPAASLAGHLGVPVDSGAVVIAVEPHERDLGDGRDTGPRGGRAAELVALHAAAHRRTAACARLDGRLYVLVPGAVADRTLTAWTAELVTTLRRHLGTPVQAAVAATLPRLADAPAARTEADRILAVIADDPGREVATYDSVRAAVLLARVLDVLRDHPDIHDPALAALAEHDRRNGSDLCGSLLRYLDAFGDVKTVARQLHIHPNTLRHRIRRAVALTGIDLDDPQQRLVAMLHLRTADAVR</sequence>
<evidence type="ECO:0000313" key="2">
    <source>
        <dbReference type="Proteomes" id="UP001432251"/>
    </source>
</evidence>
<gene>
    <name evidence="1" type="ORF">V2W30_37995</name>
</gene>
<dbReference type="EMBL" id="CP146022">
    <property type="protein sequence ID" value="WWQ68561.1"/>
    <property type="molecule type" value="Genomic_DNA"/>
</dbReference>
<accession>A0ACD5AMY1</accession>
<organism evidence="1 2">
    <name type="scientific">Streptomyces citrinus</name>
    <dbReference type="NCBI Taxonomy" id="3118173"/>
    <lineage>
        <taxon>Bacteria</taxon>
        <taxon>Bacillati</taxon>
        <taxon>Actinomycetota</taxon>
        <taxon>Actinomycetes</taxon>
        <taxon>Kitasatosporales</taxon>
        <taxon>Streptomycetaceae</taxon>
        <taxon>Streptomyces</taxon>
    </lineage>
</organism>
<dbReference type="Proteomes" id="UP001432251">
    <property type="component" value="Chromosome"/>
</dbReference>
<evidence type="ECO:0000313" key="1">
    <source>
        <dbReference type="EMBL" id="WWQ68561.1"/>
    </source>
</evidence>
<proteinExistence type="predicted"/>
<protein>
    <submittedName>
        <fullName evidence="1">Helix-turn-helix domain-containing protein</fullName>
    </submittedName>
</protein>
<reference evidence="1" key="1">
    <citation type="journal article" date="2025" name="Int. J. Syst. Evol. Microbiol.">
        <title>Streptomyces citrinus sp. nov., with yellow diffusible pigment.</title>
        <authorList>
            <person name="He Y."/>
            <person name="Yang E."/>
            <person name="Xu J."/>
            <person name="Sun Y."/>
            <person name="Sun L."/>
        </authorList>
    </citation>
    <scope>NUCLEOTIDE SEQUENCE</scope>
    <source>
        <strain evidence="1">Q6</strain>
    </source>
</reference>
<keyword evidence="2" id="KW-1185">Reference proteome</keyword>
<name>A0ACD5AMY1_9ACTN</name>